<dbReference type="AlphaFoldDB" id="A0A3S2UV80"/>
<dbReference type="InterPro" id="IPR046335">
    <property type="entry name" value="LacI/GalR-like_sensor"/>
</dbReference>
<feature type="domain" description="HTH lacI-type" evidence="4">
    <location>
        <begin position="20"/>
        <end position="74"/>
    </location>
</feature>
<keyword evidence="2 5" id="KW-0238">DNA-binding</keyword>
<accession>A0A3S2UV80</accession>
<dbReference type="Gene3D" id="3.40.50.2300">
    <property type="match status" value="2"/>
</dbReference>
<dbReference type="PANTHER" id="PTHR30146:SF153">
    <property type="entry name" value="LACTOSE OPERON REPRESSOR"/>
    <property type="match status" value="1"/>
</dbReference>
<protein>
    <submittedName>
        <fullName evidence="5">LacI family DNA-binding transcriptional regulator</fullName>
    </submittedName>
</protein>
<evidence type="ECO:0000313" key="5">
    <source>
        <dbReference type="EMBL" id="RVU05918.1"/>
    </source>
</evidence>
<dbReference type="Gene3D" id="1.10.260.40">
    <property type="entry name" value="lambda repressor-like DNA-binding domains"/>
    <property type="match status" value="1"/>
</dbReference>
<dbReference type="Pfam" id="PF13377">
    <property type="entry name" value="Peripla_BP_3"/>
    <property type="match status" value="1"/>
</dbReference>
<dbReference type="SUPFAM" id="SSF47413">
    <property type="entry name" value="lambda repressor-like DNA-binding domains"/>
    <property type="match status" value="1"/>
</dbReference>
<evidence type="ECO:0000313" key="6">
    <source>
        <dbReference type="Proteomes" id="UP000282837"/>
    </source>
</evidence>
<dbReference type="Pfam" id="PF00356">
    <property type="entry name" value="LacI"/>
    <property type="match status" value="1"/>
</dbReference>
<sequence length="351" mass="36773">MDPIMPATKRPRSRRSGQSITIQSVADHAGVSPMTVSHVLNGTKSVRESTKAAVLQSVEVLGYVPNAAARSLASARSPRIGIVYRNAQNAFLSAMLVGALNAAARAGAQIIIRKCDDLAAASAVEAVGALVRSGATAILLAPPYNEMLSGNPAIAALGVPMAALACGRALEDMDVVGIDERAAACDMTLHLLDRGYRRVGFVMGAATHSASKARFEGYGAALAQRGLALDPALVAPGDFTFESGLSAGAALLDLPQPPDAIFASNDDMAAGVILAAHRRGLRIPQDVAIAGFDDAPIAVKIWPPLTTIRQHVDVMAAQATDWLVERHRDSDAALPPRAHWHGYELVMREST</sequence>
<organism evidence="5 6">
    <name type="scientific">Novosphingobium umbonatum</name>
    <dbReference type="NCBI Taxonomy" id="1908524"/>
    <lineage>
        <taxon>Bacteria</taxon>
        <taxon>Pseudomonadati</taxon>
        <taxon>Pseudomonadota</taxon>
        <taxon>Alphaproteobacteria</taxon>
        <taxon>Sphingomonadales</taxon>
        <taxon>Sphingomonadaceae</taxon>
        <taxon>Novosphingobium</taxon>
    </lineage>
</organism>
<keyword evidence="6" id="KW-1185">Reference proteome</keyword>
<dbReference type="InterPro" id="IPR028082">
    <property type="entry name" value="Peripla_BP_I"/>
</dbReference>
<dbReference type="EMBL" id="SACO01000004">
    <property type="protein sequence ID" value="RVU05918.1"/>
    <property type="molecule type" value="Genomic_DNA"/>
</dbReference>
<proteinExistence type="predicted"/>
<dbReference type="InterPro" id="IPR010982">
    <property type="entry name" value="Lambda_DNA-bd_dom_sf"/>
</dbReference>
<keyword evidence="3" id="KW-0804">Transcription</keyword>
<gene>
    <name evidence="5" type="ORF">EOE18_08115</name>
</gene>
<dbReference type="PROSITE" id="PS50932">
    <property type="entry name" value="HTH_LACI_2"/>
    <property type="match status" value="1"/>
</dbReference>
<evidence type="ECO:0000259" key="4">
    <source>
        <dbReference type="PROSITE" id="PS50932"/>
    </source>
</evidence>
<evidence type="ECO:0000256" key="1">
    <source>
        <dbReference type="ARBA" id="ARBA00023015"/>
    </source>
</evidence>
<reference evidence="5 6" key="1">
    <citation type="submission" date="2019-01" db="EMBL/GenBank/DDBJ databases">
        <authorList>
            <person name="Chen W.-M."/>
        </authorList>
    </citation>
    <scope>NUCLEOTIDE SEQUENCE [LARGE SCALE GENOMIC DNA]</scope>
    <source>
        <strain evidence="5 6">FSY-9</strain>
    </source>
</reference>
<evidence type="ECO:0000256" key="3">
    <source>
        <dbReference type="ARBA" id="ARBA00023163"/>
    </source>
</evidence>
<dbReference type="CDD" id="cd01545">
    <property type="entry name" value="PBP1_SalR"/>
    <property type="match status" value="1"/>
</dbReference>
<dbReference type="OrthoDB" id="7939625at2"/>
<dbReference type="InterPro" id="IPR000843">
    <property type="entry name" value="HTH_LacI"/>
</dbReference>
<dbReference type="Proteomes" id="UP000282837">
    <property type="component" value="Unassembled WGS sequence"/>
</dbReference>
<name>A0A3S2UV80_9SPHN</name>
<evidence type="ECO:0000256" key="2">
    <source>
        <dbReference type="ARBA" id="ARBA00023125"/>
    </source>
</evidence>
<dbReference type="GO" id="GO:0000976">
    <property type="term" value="F:transcription cis-regulatory region binding"/>
    <property type="evidence" value="ECO:0007669"/>
    <property type="project" value="TreeGrafter"/>
</dbReference>
<keyword evidence="1" id="KW-0805">Transcription regulation</keyword>
<dbReference type="SUPFAM" id="SSF53822">
    <property type="entry name" value="Periplasmic binding protein-like I"/>
    <property type="match status" value="1"/>
</dbReference>
<dbReference type="GO" id="GO:0003700">
    <property type="term" value="F:DNA-binding transcription factor activity"/>
    <property type="evidence" value="ECO:0007669"/>
    <property type="project" value="TreeGrafter"/>
</dbReference>
<dbReference type="CDD" id="cd01392">
    <property type="entry name" value="HTH_LacI"/>
    <property type="match status" value="1"/>
</dbReference>
<dbReference type="PANTHER" id="PTHR30146">
    <property type="entry name" value="LACI-RELATED TRANSCRIPTIONAL REPRESSOR"/>
    <property type="match status" value="1"/>
</dbReference>
<dbReference type="SMART" id="SM00354">
    <property type="entry name" value="HTH_LACI"/>
    <property type="match status" value="1"/>
</dbReference>
<comment type="caution">
    <text evidence="5">The sequence shown here is derived from an EMBL/GenBank/DDBJ whole genome shotgun (WGS) entry which is preliminary data.</text>
</comment>